<protein>
    <submittedName>
        <fullName evidence="4">SDR family NAD(P)-dependent oxidoreductase</fullName>
        <ecNumber evidence="4">1.1.1.-</ecNumber>
    </submittedName>
    <submittedName>
        <fullName evidence="3">SDR family oxidoreductase</fullName>
        <ecNumber evidence="3">1.-.-.-</ecNumber>
    </submittedName>
</protein>
<dbReference type="Gene3D" id="3.40.50.720">
    <property type="entry name" value="NAD(P)-binding Rossmann-like Domain"/>
    <property type="match status" value="1"/>
</dbReference>
<dbReference type="PANTHER" id="PTHR24321">
    <property type="entry name" value="DEHYDROGENASES, SHORT CHAIN"/>
    <property type="match status" value="1"/>
</dbReference>
<dbReference type="Proteomes" id="UP001595190">
    <property type="component" value="Unassembled WGS sequence"/>
</dbReference>
<comment type="caution">
    <text evidence="3">The sequence shown here is derived from an EMBL/GenBank/DDBJ whole genome shotgun (WGS) entry which is preliminary data.</text>
</comment>
<dbReference type="SUPFAM" id="SSF51735">
    <property type="entry name" value="NAD(P)-binding Rossmann-fold domains"/>
    <property type="match status" value="1"/>
</dbReference>
<accession>A0ABV3PYQ7</accession>
<reference evidence="3 5" key="1">
    <citation type="submission" date="2024-07" db="EMBL/GenBank/DDBJ databases">
        <title>Description of Labrys sedimenti sp. nov., isolated from a diclofenac-degrading enrichment culture.</title>
        <authorList>
            <person name="Tancsics A."/>
            <person name="Csepanyi A."/>
        </authorList>
    </citation>
    <scope>NUCLEOTIDE SEQUENCE [LARGE SCALE GENOMIC DNA]</scope>
    <source>
        <strain evidence="3 5">LMG 23578</strain>
    </source>
</reference>
<dbReference type="EC" id="1.-.-.-" evidence="3"/>
<dbReference type="PRINTS" id="PR00080">
    <property type="entry name" value="SDRFAMILY"/>
</dbReference>
<evidence type="ECO:0000256" key="1">
    <source>
        <dbReference type="ARBA" id="ARBA00006484"/>
    </source>
</evidence>
<dbReference type="PROSITE" id="PS00061">
    <property type="entry name" value="ADH_SHORT"/>
    <property type="match status" value="1"/>
</dbReference>
<organism evidence="3 5">
    <name type="scientific">Labrys neptuniae</name>
    <dbReference type="NCBI Taxonomy" id="376174"/>
    <lineage>
        <taxon>Bacteria</taxon>
        <taxon>Pseudomonadati</taxon>
        <taxon>Pseudomonadota</taxon>
        <taxon>Alphaproteobacteria</taxon>
        <taxon>Hyphomicrobiales</taxon>
        <taxon>Xanthobacteraceae</taxon>
        <taxon>Labrys</taxon>
    </lineage>
</organism>
<evidence type="ECO:0000313" key="6">
    <source>
        <dbReference type="Proteomes" id="UP001595190"/>
    </source>
</evidence>
<keyword evidence="2 3" id="KW-0560">Oxidoreductase</keyword>
<gene>
    <name evidence="3" type="ORF">ABXS05_34630</name>
    <name evidence="4" type="ORF">ACETRX_17080</name>
</gene>
<dbReference type="Pfam" id="PF13561">
    <property type="entry name" value="adh_short_C2"/>
    <property type="match status" value="1"/>
</dbReference>
<dbReference type="NCBIfam" id="NF005559">
    <property type="entry name" value="PRK07231.1"/>
    <property type="match status" value="1"/>
</dbReference>
<keyword evidence="5" id="KW-1185">Reference proteome</keyword>
<dbReference type="EC" id="1.1.1.-" evidence="4"/>
<evidence type="ECO:0000313" key="3">
    <source>
        <dbReference type="EMBL" id="MEW9310721.1"/>
    </source>
</evidence>
<dbReference type="InterPro" id="IPR036291">
    <property type="entry name" value="NAD(P)-bd_dom_sf"/>
</dbReference>
<dbReference type="RefSeq" id="WP_367627066.1">
    <property type="nucleotide sequence ID" value="NZ_JBFNQD010000034.1"/>
</dbReference>
<dbReference type="EMBL" id="JBFNQD010000034">
    <property type="protein sequence ID" value="MEW9310721.1"/>
    <property type="molecule type" value="Genomic_DNA"/>
</dbReference>
<dbReference type="Proteomes" id="UP001555786">
    <property type="component" value="Unassembled WGS sequence"/>
</dbReference>
<dbReference type="InterPro" id="IPR002347">
    <property type="entry name" value="SDR_fam"/>
</dbReference>
<dbReference type="PANTHER" id="PTHR24321:SF15">
    <property type="entry name" value="OXIDOREDUCTASE UCPA"/>
    <property type="match status" value="1"/>
</dbReference>
<evidence type="ECO:0000313" key="5">
    <source>
        <dbReference type="Proteomes" id="UP001555786"/>
    </source>
</evidence>
<name>A0ABV3PYQ7_9HYPH</name>
<dbReference type="CDD" id="cd05233">
    <property type="entry name" value="SDR_c"/>
    <property type="match status" value="1"/>
</dbReference>
<evidence type="ECO:0000313" key="4">
    <source>
        <dbReference type="EMBL" id="MFC2251347.1"/>
    </source>
</evidence>
<dbReference type="EMBL" id="JBHGPK010000006">
    <property type="protein sequence ID" value="MFC2251347.1"/>
    <property type="molecule type" value="Genomic_DNA"/>
</dbReference>
<dbReference type="PRINTS" id="PR00081">
    <property type="entry name" value="GDHRDH"/>
</dbReference>
<evidence type="ECO:0000256" key="2">
    <source>
        <dbReference type="ARBA" id="ARBA00023002"/>
    </source>
</evidence>
<proteinExistence type="inferred from homology"/>
<sequence>MILENRIAIVTGSGSGIGQAGALAMAREGAILIVADRDKDAGEATASMIRARGGRADAVATDVADDAAVERLIGGTLDRHGRIDILHNHAGIQVGGPLTEVSLDGFDASWRINVRAHFLAARLAMPAMIAAGGGVILNTASNSGVFYDREMIAYATSKHAVVAMTRQMALDYARHKVRVNALCPGWVDTPFNEPFIAQMGGRAAIEAYVREKIPMGRWATAEEIAEAILFLVSDRSAFMTGQALVVDGGESIG</sequence>
<dbReference type="GO" id="GO:0016491">
    <property type="term" value="F:oxidoreductase activity"/>
    <property type="evidence" value="ECO:0007669"/>
    <property type="project" value="UniProtKB-KW"/>
</dbReference>
<reference evidence="4 6" key="2">
    <citation type="submission" date="2024-09" db="EMBL/GenBank/DDBJ databases">
        <title>Description of Labrys sedimenti sp. nov., isolated from a diclofenac-degrading enrichment culture, and genome-based reclassification of Labrys portucalensis as a later heterotypic synonym of Labrys neptuniae.</title>
        <authorList>
            <person name="Tancsics A."/>
            <person name="Csepanyi A."/>
        </authorList>
    </citation>
    <scope>NUCLEOTIDE SEQUENCE [LARGE SCALE GENOMIC DNA]</scope>
    <source>
        <strain evidence="4 6">LMG 23412</strain>
    </source>
</reference>
<dbReference type="InterPro" id="IPR020904">
    <property type="entry name" value="Sc_DH/Rdtase_CS"/>
</dbReference>
<comment type="similarity">
    <text evidence="1">Belongs to the short-chain dehydrogenases/reductases (SDR) family.</text>
</comment>